<dbReference type="EMBL" id="UAQE01000001">
    <property type="protein sequence ID" value="SPT98423.1"/>
    <property type="molecule type" value="Genomic_DNA"/>
</dbReference>
<accession>A0A2X0XLM9</accession>
<dbReference type="InterPro" id="IPR024411">
    <property type="entry name" value="Tail_terminator_phage"/>
</dbReference>
<gene>
    <name evidence="1" type="ORF">NCTC7582_01652</name>
</gene>
<dbReference type="AlphaFoldDB" id="A0A2X0XLM9"/>
<dbReference type="RefSeq" id="WP_112117007.1">
    <property type="nucleotide sequence ID" value="NZ_UAQE01000001.1"/>
</dbReference>
<evidence type="ECO:0000313" key="1">
    <source>
        <dbReference type="EMBL" id="SPT98423.1"/>
    </source>
</evidence>
<dbReference type="Pfam" id="PF12691">
    <property type="entry name" value="Phage_tail_terminator_6"/>
    <property type="match status" value="1"/>
</dbReference>
<dbReference type="Proteomes" id="UP000251431">
    <property type="component" value="Unassembled WGS sequence"/>
</dbReference>
<sequence>MMSFFYGVLEHLKGIELLYAPLKFDLLDTSTESMCFRFIPVSPAKKMFDGEIKNVQFQVLTKSKNQDKAYTALCKIRDALELQNEAIQASDFKLIVCECYTEPSFVEKTSASEFIYTALFRAELEVI</sequence>
<reference evidence="1 2" key="1">
    <citation type="submission" date="2018-06" db="EMBL/GenBank/DDBJ databases">
        <authorList>
            <consortium name="Pathogen Informatics"/>
            <person name="Doyle S."/>
        </authorList>
    </citation>
    <scope>NUCLEOTIDE SEQUENCE [LARGE SCALE GENOMIC DNA]</scope>
    <source>
        <strain evidence="1 2">NCTC7582</strain>
    </source>
</reference>
<evidence type="ECO:0000313" key="2">
    <source>
        <dbReference type="Proteomes" id="UP000251431"/>
    </source>
</evidence>
<organism evidence="1 2">
    <name type="scientific">Lysinibacillus capsici</name>
    <dbReference type="NCBI Taxonomy" id="2115968"/>
    <lineage>
        <taxon>Bacteria</taxon>
        <taxon>Bacillati</taxon>
        <taxon>Bacillota</taxon>
        <taxon>Bacilli</taxon>
        <taxon>Bacillales</taxon>
        <taxon>Bacillaceae</taxon>
        <taxon>Lysinibacillus</taxon>
    </lineage>
</organism>
<protein>
    <submittedName>
        <fullName evidence="1">Minor capsid protein from bacteriophage</fullName>
    </submittedName>
</protein>
<proteinExistence type="predicted"/>
<name>A0A2X0XLM9_9BACI</name>